<proteinExistence type="predicted"/>
<feature type="non-terminal residue" evidence="2">
    <location>
        <position position="1"/>
    </location>
</feature>
<dbReference type="EMBL" id="JAHRIN010020901">
    <property type="protein sequence ID" value="MEQ2198840.1"/>
    <property type="molecule type" value="Genomic_DNA"/>
</dbReference>
<protein>
    <submittedName>
        <fullName evidence="2">Uncharacterized protein</fullName>
    </submittedName>
</protein>
<name>A0ABV0QSM3_9TELE</name>
<comment type="caution">
    <text evidence="2">The sequence shown here is derived from an EMBL/GenBank/DDBJ whole genome shotgun (WGS) entry which is preliminary data.</text>
</comment>
<sequence length="152" mass="17187">LFHTPKPKSWKTQPAREEQQPGANKLIGARWRFSPAAETVVSGKRVGLTVGQREKSAHICDYHFPRTSAGSSLLERVVEELGQPDGQRFWPVFFFFFFCIYRAVTRRSPLTSGRRPLWITASLWCDGPNRNCCGGTRRSLLLLDWIGGIPPA</sequence>
<evidence type="ECO:0000256" key="1">
    <source>
        <dbReference type="SAM" id="MobiDB-lite"/>
    </source>
</evidence>
<gene>
    <name evidence="2" type="ORF">XENOCAPTIV_019335</name>
</gene>
<organism evidence="2 3">
    <name type="scientific">Xenoophorus captivus</name>
    <dbReference type="NCBI Taxonomy" id="1517983"/>
    <lineage>
        <taxon>Eukaryota</taxon>
        <taxon>Metazoa</taxon>
        <taxon>Chordata</taxon>
        <taxon>Craniata</taxon>
        <taxon>Vertebrata</taxon>
        <taxon>Euteleostomi</taxon>
        <taxon>Actinopterygii</taxon>
        <taxon>Neopterygii</taxon>
        <taxon>Teleostei</taxon>
        <taxon>Neoteleostei</taxon>
        <taxon>Acanthomorphata</taxon>
        <taxon>Ovalentaria</taxon>
        <taxon>Atherinomorphae</taxon>
        <taxon>Cyprinodontiformes</taxon>
        <taxon>Goodeidae</taxon>
        <taxon>Xenoophorus</taxon>
    </lineage>
</organism>
<evidence type="ECO:0000313" key="2">
    <source>
        <dbReference type="EMBL" id="MEQ2198840.1"/>
    </source>
</evidence>
<evidence type="ECO:0000313" key="3">
    <source>
        <dbReference type="Proteomes" id="UP001434883"/>
    </source>
</evidence>
<keyword evidence="3" id="KW-1185">Reference proteome</keyword>
<reference evidence="2 3" key="1">
    <citation type="submission" date="2021-06" db="EMBL/GenBank/DDBJ databases">
        <authorList>
            <person name="Palmer J.M."/>
        </authorList>
    </citation>
    <scope>NUCLEOTIDE SEQUENCE [LARGE SCALE GENOMIC DNA]</scope>
    <source>
        <strain evidence="2 3">XC_2019</strain>
        <tissue evidence="2">Muscle</tissue>
    </source>
</reference>
<accession>A0ABV0QSM3</accession>
<dbReference type="Proteomes" id="UP001434883">
    <property type="component" value="Unassembled WGS sequence"/>
</dbReference>
<feature type="region of interest" description="Disordered" evidence="1">
    <location>
        <begin position="1"/>
        <end position="21"/>
    </location>
</feature>